<feature type="transmembrane region" description="Helical" evidence="2">
    <location>
        <begin position="119"/>
        <end position="142"/>
    </location>
</feature>
<dbReference type="RefSeq" id="WP_168628341.1">
    <property type="nucleotide sequence ID" value="NZ_BONL01000003.1"/>
</dbReference>
<evidence type="ECO:0000313" key="4">
    <source>
        <dbReference type="Proteomes" id="UP000581206"/>
    </source>
</evidence>
<proteinExistence type="predicted"/>
<keyword evidence="2" id="KW-1133">Transmembrane helix</keyword>
<evidence type="ECO:0000256" key="2">
    <source>
        <dbReference type="SAM" id="Phobius"/>
    </source>
</evidence>
<dbReference type="Proteomes" id="UP000581206">
    <property type="component" value="Unassembled WGS sequence"/>
</dbReference>
<protein>
    <submittedName>
        <fullName evidence="3">Uncharacterized protein</fullName>
    </submittedName>
</protein>
<keyword evidence="2" id="KW-0472">Membrane</keyword>
<evidence type="ECO:0000256" key="1">
    <source>
        <dbReference type="SAM" id="MobiDB-lite"/>
    </source>
</evidence>
<feature type="transmembrane region" description="Helical" evidence="2">
    <location>
        <begin position="154"/>
        <end position="173"/>
    </location>
</feature>
<keyword evidence="2" id="KW-0812">Transmembrane</keyword>
<dbReference type="AlphaFoldDB" id="A0A7X6KSI5"/>
<sequence length="383" mass="40749">MNAVTGERAVEAYVEEVRALLGGLDPDEAAELTDGLAGDLADAVHDIDEAGPLDRESLVARFGTPEAYARELCTAAGLPFAGSPAPSGRRLRGRVGPVVRAVRSRWAARPSWVRDLAPVWWVARGWILFQVVLQLGSAGRYLGPQNREALPWSGLLRLALLATVVASVAFGIARRRAGDRRPVRWASTAVSVFAVLAAVPVVQAVSGASGEMYWAATNMQVRYVDTAGNAVAKPTDGVVVDGVQVSNLFAYDADGKPLTGVQIYDDRGRPVQTVSMSVNGLQPYALQLPGVSEPWTFYPVQDADGRNRWNVYPLSGAPESAIDYTGDPVGGMLPLVDGEQLRQPPRPFAQAPAVELINRDQAPTPEAEETATSTVSADGPADS</sequence>
<keyword evidence="4" id="KW-1185">Reference proteome</keyword>
<organism evidence="3 4">
    <name type="scientific">Cellulomonas denverensis</name>
    <dbReference type="NCBI Taxonomy" id="264297"/>
    <lineage>
        <taxon>Bacteria</taxon>
        <taxon>Bacillati</taxon>
        <taxon>Actinomycetota</taxon>
        <taxon>Actinomycetes</taxon>
        <taxon>Micrococcales</taxon>
        <taxon>Cellulomonadaceae</taxon>
        <taxon>Cellulomonas</taxon>
    </lineage>
</organism>
<feature type="region of interest" description="Disordered" evidence="1">
    <location>
        <begin position="358"/>
        <end position="383"/>
    </location>
</feature>
<dbReference type="EMBL" id="JAAXOX010000001">
    <property type="protein sequence ID" value="NKY21223.1"/>
    <property type="molecule type" value="Genomic_DNA"/>
</dbReference>
<evidence type="ECO:0000313" key="3">
    <source>
        <dbReference type="EMBL" id="NKY21223.1"/>
    </source>
</evidence>
<comment type="caution">
    <text evidence="3">The sequence shown here is derived from an EMBL/GenBank/DDBJ whole genome shotgun (WGS) entry which is preliminary data.</text>
</comment>
<gene>
    <name evidence="3" type="ORF">HGA03_00910</name>
</gene>
<accession>A0A7X6KSI5</accession>
<name>A0A7X6KSI5_9CELL</name>
<feature type="transmembrane region" description="Helical" evidence="2">
    <location>
        <begin position="185"/>
        <end position="205"/>
    </location>
</feature>
<reference evidence="3 4" key="1">
    <citation type="submission" date="2020-04" db="EMBL/GenBank/DDBJ databases">
        <title>MicrobeNet Type strains.</title>
        <authorList>
            <person name="Nicholson A.C."/>
        </authorList>
    </citation>
    <scope>NUCLEOTIDE SEQUENCE [LARGE SCALE GENOMIC DNA]</scope>
    <source>
        <strain evidence="3 4">ATCC BAA-788</strain>
    </source>
</reference>